<sequence>MSQGSQTINQEMPPLDPHPLSEYVAWAGSRNREPILGVLREKLPKDPERVLELASGSGMHINYFAPHFNHLHFQPSDRDIEVFDNIRKVTSEQGNDNIADPVHLDLTKPETWFNPGSAKSFAAIFCINIFQVAPISIADGMMQCAEHLLKDDGFLLIYGPFHFNGVFSTDSNRQFHETLSSAGVAEWGLKDVADLEKAATNHGMELKEKIEMPSNNFSLIFGKTRKL</sequence>
<dbReference type="Proteomes" id="UP000244152">
    <property type="component" value="Unassembled WGS sequence"/>
</dbReference>
<evidence type="ECO:0000313" key="1">
    <source>
        <dbReference type="EMBL" id="PTQ83026.1"/>
    </source>
</evidence>
<proteinExistence type="predicted"/>
<dbReference type="Gene3D" id="3.40.50.150">
    <property type="entry name" value="Vaccinia Virus protein VP39"/>
    <property type="match status" value="1"/>
</dbReference>
<accession>A0A2T5IGR7</accession>
<dbReference type="InterPro" id="IPR029063">
    <property type="entry name" value="SAM-dependent_MTases_sf"/>
</dbReference>
<dbReference type="RefSeq" id="WP_107761104.1">
    <property type="nucleotide sequence ID" value="NZ_QAOK01000002.1"/>
</dbReference>
<dbReference type="PANTHER" id="PTHR20974">
    <property type="entry name" value="UPF0585 PROTEIN CG18661"/>
    <property type="match status" value="1"/>
</dbReference>
<dbReference type="InterPro" id="IPR010342">
    <property type="entry name" value="DUF938"/>
</dbReference>
<dbReference type="Pfam" id="PF06080">
    <property type="entry name" value="DUF938"/>
    <property type="match status" value="1"/>
</dbReference>
<dbReference type="SUPFAM" id="SSF53335">
    <property type="entry name" value="S-adenosyl-L-methionine-dependent methyltransferases"/>
    <property type="match status" value="1"/>
</dbReference>
<comment type="caution">
    <text evidence="1">The sequence shown here is derived from an EMBL/GenBank/DDBJ whole genome shotgun (WGS) entry which is preliminary data.</text>
</comment>
<dbReference type="PANTHER" id="PTHR20974:SF0">
    <property type="entry name" value="UPF0585 PROTEIN CG18661"/>
    <property type="match status" value="1"/>
</dbReference>
<evidence type="ECO:0000313" key="2">
    <source>
        <dbReference type="Proteomes" id="UP000244152"/>
    </source>
</evidence>
<reference evidence="1 2" key="1">
    <citation type="submission" date="2018-04" db="EMBL/GenBank/DDBJ databases">
        <title>Active sludge and wastewater microbial communities from Klosterneuburg, Austria.</title>
        <authorList>
            <person name="Wagner M."/>
        </authorList>
    </citation>
    <scope>NUCLEOTIDE SEQUENCE [LARGE SCALE GENOMIC DNA]</scope>
    <source>
        <strain evidence="1 2">Nl12</strain>
    </source>
</reference>
<organism evidence="1 2">
    <name type="scientific">Nitrosospira multiformis</name>
    <dbReference type="NCBI Taxonomy" id="1231"/>
    <lineage>
        <taxon>Bacteria</taxon>
        <taxon>Pseudomonadati</taxon>
        <taxon>Pseudomonadota</taxon>
        <taxon>Betaproteobacteria</taxon>
        <taxon>Nitrosomonadales</taxon>
        <taxon>Nitrosomonadaceae</taxon>
        <taxon>Nitrosospira</taxon>
    </lineage>
</organism>
<name>A0A2T5IGR7_9PROT</name>
<protein>
    <submittedName>
        <fullName evidence="1">Uncharacterized protein DUF938</fullName>
    </submittedName>
</protein>
<dbReference type="AlphaFoldDB" id="A0A2T5IGR7"/>
<gene>
    <name evidence="1" type="ORF">C8R21_10229</name>
</gene>
<dbReference type="EMBL" id="QAOK01000002">
    <property type="protein sequence ID" value="PTQ83026.1"/>
    <property type="molecule type" value="Genomic_DNA"/>
</dbReference>